<feature type="region of interest" description="Disordered" evidence="1">
    <location>
        <begin position="647"/>
        <end position="669"/>
    </location>
</feature>
<feature type="compositionally biased region" description="Polar residues" evidence="1">
    <location>
        <begin position="656"/>
        <end position="669"/>
    </location>
</feature>
<proteinExistence type="predicted"/>
<reference evidence="3 4" key="1">
    <citation type="submission" date="2020-02" db="EMBL/GenBank/DDBJ databases">
        <authorList>
            <person name="Ferguson B K."/>
        </authorList>
    </citation>
    <scope>NUCLEOTIDE SEQUENCE [LARGE SCALE GENOMIC DNA]</scope>
</reference>
<feature type="region of interest" description="Disordered" evidence="1">
    <location>
        <begin position="510"/>
        <end position="563"/>
    </location>
</feature>
<feature type="region of interest" description="Disordered" evidence="1">
    <location>
        <begin position="176"/>
        <end position="195"/>
    </location>
</feature>
<evidence type="ECO:0000313" key="3">
    <source>
        <dbReference type="EMBL" id="CAB0028036.1"/>
    </source>
</evidence>
<feature type="compositionally biased region" description="Polar residues" evidence="1">
    <location>
        <begin position="550"/>
        <end position="563"/>
    </location>
</feature>
<evidence type="ECO:0000259" key="2">
    <source>
        <dbReference type="Pfam" id="PF20700"/>
    </source>
</evidence>
<dbReference type="AlphaFoldDB" id="A0A6H5HS59"/>
<accession>A0A6H5HS59</accession>
<dbReference type="Pfam" id="PF20700">
    <property type="entry name" value="Mutator"/>
    <property type="match status" value="1"/>
</dbReference>
<dbReference type="Proteomes" id="UP000479190">
    <property type="component" value="Unassembled WGS sequence"/>
</dbReference>
<evidence type="ECO:0000313" key="4">
    <source>
        <dbReference type="Proteomes" id="UP000479190"/>
    </source>
</evidence>
<feature type="compositionally biased region" description="Low complexity" evidence="1">
    <location>
        <begin position="514"/>
        <end position="549"/>
    </location>
</feature>
<evidence type="ECO:0000256" key="1">
    <source>
        <dbReference type="SAM" id="MobiDB-lite"/>
    </source>
</evidence>
<dbReference type="OrthoDB" id="6095482at2759"/>
<gene>
    <name evidence="3" type="ORF">TBRA_LOCUS266</name>
</gene>
<dbReference type="InterPro" id="IPR049012">
    <property type="entry name" value="Mutator_transp_dom"/>
</dbReference>
<keyword evidence="4" id="KW-1185">Reference proteome</keyword>
<name>A0A6H5HS59_9HYME</name>
<dbReference type="EMBL" id="CADCXV010000058">
    <property type="protein sequence ID" value="CAB0028036.1"/>
    <property type="molecule type" value="Genomic_DNA"/>
</dbReference>
<sequence>MYTKMEFAHPPKGNPRRSQRLCMRLLQEDIYNKKDFVNPPEGSPRGSQRLHGQWTLIISAQREMKDGSANAHMLANRSTFNFGFSLGRKSSPSPNSDLVRRASHTGRYSCTYIVTSRRKSSPSPNSDLVRRASHPGRYSCDYILTSRRKSSPSPNSDLVRRASHTGRYSCNYIVTSRRKSSPSPNSDLVRRSSEPPRTIFVQLHRDFPQKVIAEPEFRPRASSEPPGTIYVRKHCDFLEKVIAEPRFDLVGQAGLQDSTRSIRYMYSVGESKGSAYFQTFFKESRKTWFNDLDIHRKAYKPHNCLAFAQVTGPEGQGKTLYQCTVYQWIRTGGTPVGKNPPRDSGACRYSSRRIPFSEKSENVLDRNRTYDPLSGDVSETSMLPTDPSTAPMQVSILQRIFLPYSHRSCCLLPDLVPLCVVCSDFGFSNDFRHATLVGYYSGKVLSYAVRSKKCRLCQLGHSKEDHNCRMNHTGSAKSMEQNMAVELFTKYDKLKKQNFEMNVIIGDDDMPPISNAAMSSSSGPSDASCTSGSTSSQQQHQQQQQQITTVKPNNKPNPTCHSTPANFYPSMTILILSLLSVDRAQRQRSHVSQEAETVYTTLSNYDFALYLEYSFLLVIAPLLTEKLLSFKSRGKAEVGLSRRQPEANLPAALGQSHPTASRPLQPSSGTDHNGLAYYVHRELGRFLLSNSGRSRLRLLLYNSSADAIKDYIGGSNTLAALKITYSRKCTRLPPVKLKAVYSSLGITRVSDDLSEYTTMNTHSVEYVNAATELRSLLLQGLITQLERFDDSFSSHHGLLQSALATLTEFRELEFPDAVVLGSSCHEENWDHDGVCRWCGLKGSLPSASLRPPVDNFGRVLCAFIDLLISPSTHAETRAVMEDTLEKSVNF</sequence>
<feature type="domain" description="Mutator-like transposase" evidence="2">
    <location>
        <begin position="433"/>
        <end position="509"/>
    </location>
</feature>
<protein>
    <recommendedName>
        <fullName evidence="2">Mutator-like transposase domain-containing protein</fullName>
    </recommendedName>
</protein>
<organism evidence="3 4">
    <name type="scientific">Trichogramma brassicae</name>
    <dbReference type="NCBI Taxonomy" id="86971"/>
    <lineage>
        <taxon>Eukaryota</taxon>
        <taxon>Metazoa</taxon>
        <taxon>Ecdysozoa</taxon>
        <taxon>Arthropoda</taxon>
        <taxon>Hexapoda</taxon>
        <taxon>Insecta</taxon>
        <taxon>Pterygota</taxon>
        <taxon>Neoptera</taxon>
        <taxon>Endopterygota</taxon>
        <taxon>Hymenoptera</taxon>
        <taxon>Apocrita</taxon>
        <taxon>Proctotrupomorpha</taxon>
        <taxon>Chalcidoidea</taxon>
        <taxon>Trichogrammatidae</taxon>
        <taxon>Trichogramma</taxon>
    </lineage>
</organism>